<dbReference type="GO" id="GO:0070967">
    <property type="term" value="F:coenzyme F420 binding"/>
    <property type="evidence" value="ECO:0007669"/>
    <property type="project" value="TreeGrafter"/>
</dbReference>
<dbReference type="NCBIfam" id="TIGR00026">
    <property type="entry name" value="hi_GC_TIGR00026"/>
    <property type="match status" value="1"/>
</dbReference>
<organism evidence="3 4">
    <name type="scientific">Nocardia cyriacigeorgica</name>
    <dbReference type="NCBI Taxonomy" id="135487"/>
    <lineage>
        <taxon>Bacteria</taxon>
        <taxon>Bacillati</taxon>
        <taxon>Actinomycetota</taxon>
        <taxon>Actinomycetes</taxon>
        <taxon>Mycobacteriales</taxon>
        <taxon>Nocardiaceae</taxon>
        <taxon>Nocardia</taxon>
    </lineage>
</organism>
<accession>A0A5R8PMW8</accession>
<name>A0A5R8PMW8_9NOCA</name>
<evidence type="ECO:0000256" key="1">
    <source>
        <dbReference type="ARBA" id="ARBA00008710"/>
    </source>
</evidence>
<dbReference type="Gene3D" id="2.30.110.10">
    <property type="entry name" value="Electron Transport, Fmn-binding Protein, Chain A"/>
    <property type="match status" value="1"/>
</dbReference>
<dbReference type="RefSeq" id="WP_138454841.1">
    <property type="nucleotide sequence ID" value="NZ_VBUU01000001.1"/>
</dbReference>
<dbReference type="InterPro" id="IPR004378">
    <property type="entry name" value="F420H2_quin_Rdtase"/>
</dbReference>
<comment type="caution">
    <text evidence="3">The sequence shown here is derived from an EMBL/GenBank/DDBJ whole genome shotgun (WGS) entry which is preliminary data.</text>
</comment>
<dbReference type="InterPro" id="IPR012349">
    <property type="entry name" value="Split_barrel_FMN-bd"/>
</dbReference>
<dbReference type="AlphaFoldDB" id="A0A5R8PMW8"/>
<dbReference type="GO" id="GO:0016491">
    <property type="term" value="F:oxidoreductase activity"/>
    <property type="evidence" value="ECO:0007669"/>
    <property type="project" value="InterPro"/>
</dbReference>
<evidence type="ECO:0000256" key="2">
    <source>
        <dbReference type="ARBA" id="ARBA00049106"/>
    </source>
</evidence>
<sequence>MDLAQINRETIAKFRAGEDPEGMHRDRLLLLTTTGRRSGRPHTTPMMFHRDGDRLLVIASNMGAPHHPDWYSNLVRHPNVVVEVGEETYEAHATPLDGQERERIWAMLKQTYPWFADHEKKTQRIIPVVALTRAEQ</sequence>
<comment type="catalytic activity">
    <reaction evidence="2">
        <text>oxidized coenzyme F420-(gamma-L-Glu)(n) + a quinol + H(+) = reduced coenzyme F420-(gamma-L-Glu)(n) + a quinone</text>
        <dbReference type="Rhea" id="RHEA:39663"/>
        <dbReference type="Rhea" id="RHEA-COMP:12939"/>
        <dbReference type="Rhea" id="RHEA-COMP:14378"/>
        <dbReference type="ChEBI" id="CHEBI:15378"/>
        <dbReference type="ChEBI" id="CHEBI:24646"/>
        <dbReference type="ChEBI" id="CHEBI:132124"/>
        <dbReference type="ChEBI" id="CHEBI:133980"/>
        <dbReference type="ChEBI" id="CHEBI:139511"/>
    </reaction>
</comment>
<evidence type="ECO:0000313" key="4">
    <source>
        <dbReference type="Proteomes" id="UP000308349"/>
    </source>
</evidence>
<dbReference type="GO" id="GO:0005886">
    <property type="term" value="C:plasma membrane"/>
    <property type="evidence" value="ECO:0007669"/>
    <property type="project" value="TreeGrafter"/>
</dbReference>
<dbReference type="Proteomes" id="UP000308349">
    <property type="component" value="Unassembled WGS sequence"/>
</dbReference>
<dbReference type="Pfam" id="PF04075">
    <property type="entry name" value="F420H2_quin_red"/>
    <property type="match status" value="1"/>
</dbReference>
<gene>
    <name evidence="3" type="ORF">FEK35_03215</name>
</gene>
<dbReference type="EMBL" id="VBUU01000001">
    <property type="protein sequence ID" value="TLG18122.1"/>
    <property type="molecule type" value="Genomic_DNA"/>
</dbReference>
<evidence type="ECO:0000313" key="3">
    <source>
        <dbReference type="EMBL" id="TLG18122.1"/>
    </source>
</evidence>
<comment type="similarity">
    <text evidence="1">Belongs to the F420H(2)-dependent quinone reductase family.</text>
</comment>
<dbReference type="PANTHER" id="PTHR39428:SF1">
    <property type="entry name" value="F420H(2)-DEPENDENT QUINONE REDUCTASE RV1261C"/>
    <property type="match status" value="1"/>
</dbReference>
<dbReference type="OrthoDB" id="8225825at2"/>
<dbReference type="PANTHER" id="PTHR39428">
    <property type="entry name" value="F420H(2)-DEPENDENT QUINONE REDUCTASE RV1261C"/>
    <property type="match status" value="1"/>
</dbReference>
<dbReference type="SUPFAM" id="SSF50475">
    <property type="entry name" value="FMN-binding split barrel"/>
    <property type="match status" value="1"/>
</dbReference>
<reference evidence="3 4" key="1">
    <citation type="submission" date="2019-05" db="EMBL/GenBank/DDBJ databases">
        <title>Genomes sequences of two Nocardia cyriacigeorgica environmental isolates, type strains Nocardia asteroides ATCC 19247 and Nocardia cyriacigeorgica DSM 44484.</title>
        <authorList>
            <person name="Vautrin F."/>
            <person name="Bergeron E."/>
            <person name="Dubost A."/>
            <person name="Abrouk D."/>
            <person name="Rodriguez Nava V."/>
            <person name="Pujic P."/>
        </authorList>
    </citation>
    <scope>NUCLEOTIDE SEQUENCE [LARGE SCALE GENOMIC DNA]</scope>
    <source>
        <strain evidence="3 4">EML 1456</strain>
    </source>
</reference>
<protein>
    <submittedName>
        <fullName evidence="3">Nitroreductase family deazaflavin-dependent oxidoreductase</fullName>
    </submittedName>
</protein>
<proteinExistence type="inferred from homology"/>